<evidence type="ECO:0000313" key="3">
    <source>
        <dbReference type="Proteomes" id="UP000240542"/>
    </source>
</evidence>
<dbReference type="GO" id="GO:0005737">
    <property type="term" value="C:cytoplasm"/>
    <property type="evidence" value="ECO:0007669"/>
    <property type="project" value="TreeGrafter"/>
</dbReference>
<dbReference type="Proteomes" id="UP000240542">
    <property type="component" value="Unassembled WGS sequence"/>
</dbReference>
<organism evidence="2 3">
    <name type="scientific">Murinocardiopsis flavida</name>
    <dbReference type="NCBI Taxonomy" id="645275"/>
    <lineage>
        <taxon>Bacteria</taxon>
        <taxon>Bacillati</taxon>
        <taxon>Actinomycetota</taxon>
        <taxon>Actinomycetes</taxon>
        <taxon>Streptosporangiales</taxon>
        <taxon>Nocardiopsidaceae</taxon>
        <taxon>Murinocardiopsis</taxon>
    </lineage>
</organism>
<dbReference type="OrthoDB" id="9803027at2"/>
<name>A0A2P8DQD5_9ACTN</name>
<dbReference type="InterPro" id="IPR032466">
    <property type="entry name" value="Metal_Hydrolase"/>
</dbReference>
<dbReference type="InterPro" id="IPR050138">
    <property type="entry name" value="DHOase/Allantoinase_Hydrolase"/>
</dbReference>
<proteinExistence type="predicted"/>
<dbReference type="GO" id="GO:0004038">
    <property type="term" value="F:allantoinase activity"/>
    <property type="evidence" value="ECO:0007669"/>
    <property type="project" value="TreeGrafter"/>
</dbReference>
<dbReference type="PANTHER" id="PTHR43668">
    <property type="entry name" value="ALLANTOINASE"/>
    <property type="match status" value="1"/>
</dbReference>
<dbReference type="SUPFAM" id="SSF51338">
    <property type="entry name" value="Composite domain of metallo-dependent hydrolases"/>
    <property type="match status" value="1"/>
</dbReference>
<dbReference type="InterPro" id="IPR006680">
    <property type="entry name" value="Amidohydro-rel"/>
</dbReference>
<dbReference type="GO" id="GO:0006145">
    <property type="term" value="P:purine nucleobase catabolic process"/>
    <property type="evidence" value="ECO:0007669"/>
    <property type="project" value="TreeGrafter"/>
</dbReference>
<dbReference type="PANTHER" id="PTHR43668:SF2">
    <property type="entry name" value="ALLANTOINASE"/>
    <property type="match status" value="1"/>
</dbReference>
<sequence length="459" mass="48274">MDANHADLAVAGRLRTASGAYERGELLISGGRIAGRSADIGRVPAAARMDFGAALVLPGLVDAHVHSLSHPGEGIAAATAAAAAGGVTTIVEMPFDADGPVNTPDRLRRKRDRAEEAAHVDVALLATLAPGGGWRAAEELAGLGACGFKASLFDTDPVRFPRIDDAELLEVLAAVAGADRVLCVHAENNEIVKSLIGRERAAAPDDPRAHGRSRPPVSETLGVLTALESALDRGASLHLCHLSLPRSVDLVRYYAEQGLDVTLETCPHYLACTEDDMAAQRGRLKINPPLRDERAREGLWRRLEAGAVDIIGSDHAPWPARFKDHEDVFANHSGVPGVETLLPIALSGALERGPDALNAAVDALTRAPAHRFGLAHRKGALEVGRDADIAVFDPAADTVLRAAAMHSNAGWTPYEGRRVRGRVAATLSRGAVVWDGDKLAGARGHGHVIEPQGAGRRAG</sequence>
<dbReference type="RefSeq" id="WP_106581822.1">
    <property type="nucleotide sequence ID" value="NZ_PYGA01000003.1"/>
</dbReference>
<keyword evidence="3" id="KW-1185">Reference proteome</keyword>
<protein>
    <submittedName>
        <fullName evidence="2">Allantoinase</fullName>
    </submittedName>
</protein>
<comment type="caution">
    <text evidence="2">The sequence shown here is derived from an EMBL/GenBank/DDBJ whole genome shotgun (WGS) entry which is preliminary data.</text>
</comment>
<evidence type="ECO:0000313" key="2">
    <source>
        <dbReference type="EMBL" id="PSK99402.1"/>
    </source>
</evidence>
<dbReference type="Pfam" id="PF01979">
    <property type="entry name" value="Amidohydro_1"/>
    <property type="match status" value="1"/>
</dbReference>
<dbReference type="Gene3D" id="3.20.20.140">
    <property type="entry name" value="Metal-dependent hydrolases"/>
    <property type="match status" value="1"/>
</dbReference>
<reference evidence="2 3" key="1">
    <citation type="submission" date="2018-03" db="EMBL/GenBank/DDBJ databases">
        <title>Genomic Encyclopedia of Archaeal and Bacterial Type Strains, Phase II (KMG-II): from individual species to whole genera.</title>
        <authorList>
            <person name="Goeker M."/>
        </authorList>
    </citation>
    <scope>NUCLEOTIDE SEQUENCE [LARGE SCALE GENOMIC DNA]</scope>
    <source>
        <strain evidence="2 3">DSM 45312</strain>
    </source>
</reference>
<accession>A0A2P8DQD5</accession>
<dbReference type="Gene3D" id="2.30.40.10">
    <property type="entry name" value="Urease, subunit C, domain 1"/>
    <property type="match status" value="1"/>
</dbReference>
<dbReference type="AlphaFoldDB" id="A0A2P8DQD5"/>
<dbReference type="InterPro" id="IPR011059">
    <property type="entry name" value="Metal-dep_hydrolase_composite"/>
</dbReference>
<gene>
    <name evidence="2" type="ORF">CLV63_103126</name>
</gene>
<dbReference type="EMBL" id="PYGA01000003">
    <property type="protein sequence ID" value="PSK99402.1"/>
    <property type="molecule type" value="Genomic_DNA"/>
</dbReference>
<evidence type="ECO:0000259" key="1">
    <source>
        <dbReference type="Pfam" id="PF01979"/>
    </source>
</evidence>
<dbReference type="SUPFAM" id="SSF51556">
    <property type="entry name" value="Metallo-dependent hydrolases"/>
    <property type="match status" value="1"/>
</dbReference>
<feature type="domain" description="Amidohydrolase-related" evidence="1">
    <location>
        <begin position="55"/>
        <end position="411"/>
    </location>
</feature>